<comment type="function">
    <text evidence="1">Removes C-terminal D-alanyl residues from sugar-peptide cell wall precursors.</text>
</comment>
<evidence type="ECO:0000256" key="12">
    <source>
        <dbReference type="ARBA" id="ARBA00034000"/>
    </source>
</evidence>
<dbReference type="PRINTS" id="PR00725">
    <property type="entry name" value="DADACBPTASE1"/>
</dbReference>
<keyword evidence="11" id="KW-0961">Cell wall biogenesis/degradation</keyword>
<evidence type="ECO:0000256" key="10">
    <source>
        <dbReference type="ARBA" id="ARBA00022984"/>
    </source>
</evidence>
<feature type="domain" description="Peptidase S11 D-Ala-D-Ala carboxypeptidase A C-terminal" evidence="16">
    <location>
        <begin position="299"/>
        <end position="390"/>
    </location>
</feature>
<organism evidence="17 18">
    <name type="scientific">Massilicoli timonensis</name>
    <dbReference type="NCBI Taxonomy" id="2015901"/>
    <lineage>
        <taxon>Bacteria</taxon>
        <taxon>Bacillati</taxon>
        <taxon>Bacillota</taxon>
        <taxon>Erysipelotrichia</taxon>
        <taxon>Erysipelotrichales</taxon>
        <taxon>Erysipelotrichaceae</taxon>
        <taxon>Massilicoli</taxon>
    </lineage>
</organism>
<feature type="transmembrane region" description="Helical" evidence="14">
    <location>
        <begin position="401"/>
        <end position="426"/>
    </location>
</feature>
<sequence length="450" mass="51029">MKRNSSWMKQAIVLLLCIVFVGSVTPSAFGKERKNALPQPELSLYSSSAIVYDASNGRILYEKNKDEKRYPASLTKMMTVYAALQLEEDDNREIVLDEVMFRGLYEENASMAGFAVGETVRFKDLIYGAMLPSGAEACQALAIATKGSVEEFVAEMNRQAEQLGMTHTHFVNTSGLHDDDHYTSAGDMLLLLEAALQDERFLEAYGTDVFVTAGNEVHPYGVELSSTRLSELEALGIPEDFFEGSKTGFTTEAGKCLATSTWDDDVHLLYVGMLAEGDYYTHDHFADAYTALTYFKEHYENKVLYQKGDLIADLSIKDSLHRSAGTFYASEKIALYVPQSITAKQIKKSVEPLASLQAPYQKGDTLAKVAFTYEDLYLGEMALNAHQDIDAHPFLYILFSIWWWMSDSLVRLLVIAMIVYMLIWCLHRYRRKKRRRKSYRSALLYQRQKR</sequence>
<evidence type="ECO:0000256" key="1">
    <source>
        <dbReference type="ARBA" id="ARBA00003217"/>
    </source>
</evidence>
<comment type="pathway">
    <text evidence="2">Cell wall biogenesis; peptidoglycan biosynthesis.</text>
</comment>
<dbReference type="Pfam" id="PF07943">
    <property type="entry name" value="PBP5_C"/>
    <property type="match status" value="1"/>
</dbReference>
<comment type="catalytic activity">
    <reaction evidence="12">
        <text>Preferential cleavage: (Ac)2-L-Lys-D-Ala-|-D-Ala. Also transpeptidation of peptidyl-alanyl moieties that are N-acyl substituents of D-alanine.</text>
        <dbReference type="EC" id="3.4.16.4"/>
    </reaction>
</comment>
<dbReference type="PANTHER" id="PTHR21581:SF6">
    <property type="entry name" value="TRAFFICKING PROTEIN PARTICLE COMPLEX SUBUNIT 12"/>
    <property type="match status" value="1"/>
</dbReference>
<accession>A0ABT1SIV2</accession>
<keyword evidence="14" id="KW-1133">Transmembrane helix</keyword>
<keyword evidence="6" id="KW-0645">Protease</keyword>
<protein>
    <recommendedName>
        <fullName evidence="4">serine-type D-Ala-D-Ala carboxypeptidase</fullName>
        <ecNumber evidence="4">3.4.16.4</ecNumber>
    </recommendedName>
</protein>
<keyword evidence="7" id="KW-0732">Signal</keyword>
<evidence type="ECO:0000256" key="11">
    <source>
        <dbReference type="ARBA" id="ARBA00023316"/>
    </source>
</evidence>
<dbReference type="EC" id="3.4.16.4" evidence="4"/>
<keyword evidence="10" id="KW-0573">Peptidoglycan synthesis</keyword>
<keyword evidence="18" id="KW-1185">Reference proteome</keyword>
<dbReference type="Gene3D" id="2.60.410.10">
    <property type="entry name" value="D-Ala-D-Ala carboxypeptidase, C-terminal domain"/>
    <property type="match status" value="1"/>
</dbReference>
<evidence type="ECO:0000256" key="8">
    <source>
        <dbReference type="ARBA" id="ARBA00022801"/>
    </source>
</evidence>
<keyword evidence="14" id="KW-0812">Transmembrane</keyword>
<evidence type="ECO:0000256" key="9">
    <source>
        <dbReference type="ARBA" id="ARBA00022960"/>
    </source>
</evidence>
<evidence type="ECO:0000256" key="5">
    <source>
        <dbReference type="ARBA" id="ARBA00022645"/>
    </source>
</evidence>
<reference evidence="17 18" key="1">
    <citation type="submission" date="2022-06" db="EMBL/GenBank/DDBJ databases">
        <title>Isolation of gut microbiota from human fecal samples.</title>
        <authorList>
            <person name="Pamer E.G."/>
            <person name="Barat B."/>
            <person name="Waligurski E."/>
            <person name="Medina S."/>
            <person name="Paddock L."/>
            <person name="Mostad J."/>
        </authorList>
    </citation>
    <scope>NUCLEOTIDE SEQUENCE [LARGE SCALE GENOMIC DNA]</scope>
    <source>
        <strain evidence="17 18">DFI.6.1</strain>
    </source>
</reference>
<evidence type="ECO:0000259" key="15">
    <source>
        <dbReference type="Pfam" id="PF00768"/>
    </source>
</evidence>
<evidence type="ECO:0000313" key="18">
    <source>
        <dbReference type="Proteomes" id="UP001524435"/>
    </source>
</evidence>
<dbReference type="InterPro" id="IPR012907">
    <property type="entry name" value="Peptidase_S11_C"/>
</dbReference>
<dbReference type="Pfam" id="PF00768">
    <property type="entry name" value="Peptidase_S11"/>
    <property type="match status" value="1"/>
</dbReference>
<name>A0ABT1SIV2_9FIRM</name>
<feature type="domain" description="Peptidase S11 D-alanyl-D-alanine carboxypeptidase A N-terminal" evidence="15">
    <location>
        <begin position="43"/>
        <end position="275"/>
    </location>
</feature>
<dbReference type="Gene3D" id="3.40.710.10">
    <property type="entry name" value="DD-peptidase/beta-lactamase superfamily"/>
    <property type="match status" value="1"/>
</dbReference>
<dbReference type="SUPFAM" id="SSF56601">
    <property type="entry name" value="beta-lactamase/transpeptidase-like"/>
    <property type="match status" value="1"/>
</dbReference>
<evidence type="ECO:0000256" key="4">
    <source>
        <dbReference type="ARBA" id="ARBA00012448"/>
    </source>
</evidence>
<keyword evidence="9" id="KW-0133">Cell shape</keyword>
<evidence type="ECO:0000256" key="14">
    <source>
        <dbReference type="SAM" id="Phobius"/>
    </source>
</evidence>
<keyword evidence="8" id="KW-0378">Hydrolase</keyword>
<keyword evidence="14" id="KW-0472">Membrane</keyword>
<evidence type="ECO:0000256" key="7">
    <source>
        <dbReference type="ARBA" id="ARBA00022729"/>
    </source>
</evidence>
<dbReference type="SUPFAM" id="SSF69189">
    <property type="entry name" value="Penicillin-binding protein associated domain"/>
    <property type="match status" value="1"/>
</dbReference>
<evidence type="ECO:0000256" key="13">
    <source>
        <dbReference type="RuleBase" id="RU004016"/>
    </source>
</evidence>
<dbReference type="RefSeq" id="WP_256197375.1">
    <property type="nucleotide sequence ID" value="NZ_JANGCH010000002.1"/>
</dbReference>
<proteinExistence type="inferred from homology"/>
<evidence type="ECO:0000259" key="16">
    <source>
        <dbReference type="Pfam" id="PF07943"/>
    </source>
</evidence>
<dbReference type="InterPro" id="IPR001967">
    <property type="entry name" value="Peptidase_S11_N"/>
</dbReference>
<evidence type="ECO:0000256" key="3">
    <source>
        <dbReference type="ARBA" id="ARBA00007164"/>
    </source>
</evidence>
<comment type="caution">
    <text evidence="17">The sequence shown here is derived from an EMBL/GenBank/DDBJ whole genome shotgun (WGS) entry which is preliminary data.</text>
</comment>
<evidence type="ECO:0000256" key="6">
    <source>
        <dbReference type="ARBA" id="ARBA00022670"/>
    </source>
</evidence>
<comment type="similarity">
    <text evidence="3 13">Belongs to the peptidase S11 family.</text>
</comment>
<dbReference type="InterPro" id="IPR037167">
    <property type="entry name" value="Peptidase_S11_C_sf"/>
</dbReference>
<dbReference type="InterPro" id="IPR018044">
    <property type="entry name" value="Peptidase_S11"/>
</dbReference>
<dbReference type="PANTHER" id="PTHR21581">
    <property type="entry name" value="D-ALANYL-D-ALANINE CARBOXYPEPTIDASE"/>
    <property type="match status" value="1"/>
</dbReference>
<keyword evidence="5" id="KW-0121">Carboxypeptidase</keyword>
<evidence type="ECO:0000313" key="17">
    <source>
        <dbReference type="EMBL" id="MCQ5121134.1"/>
    </source>
</evidence>
<dbReference type="Proteomes" id="UP001524435">
    <property type="component" value="Unassembled WGS sequence"/>
</dbReference>
<evidence type="ECO:0000256" key="2">
    <source>
        <dbReference type="ARBA" id="ARBA00004752"/>
    </source>
</evidence>
<dbReference type="InterPro" id="IPR015956">
    <property type="entry name" value="Peniciliin-bd_prot_C_sf"/>
</dbReference>
<dbReference type="InterPro" id="IPR012338">
    <property type="entry name" value="Beta-lactam/transpept-like"/>
</dbReference>
<gene>
    <name evidence="17" type="ORF">NE663_02510</name>
</gene>
<dbReference type="EMBL" id="JANGCH010000002">
    <property type="protein sequence ID" value="MCQ5121134.1"/>
    <property type="molecule type" value="Genomic_DNA"/>
</dbReference>